<feature type="compositionally biased region" description="Basic and acidic residues" evidence="1">
    <location>
        <begin position="152"/>
        <end position="165"/>
    </location>
</feature>
<dbReference type="PANTHER" id="PTHR48133:SF1">
    <property type="entry name" value="BOWMAN-BIRK SERINE PROTEASE INHIBITORS FAMILY DOMAIN-CONTAINING PROTEIN"/>
    <property type="match status" value="1"/>
</dbReference>
<dbReference type="AlphaFoldDB" id="A0A3B6FNL8"/>
<dbReference type="EnsemblPlants" id="TraesCS3B02G299000.1">
    <property type="protein sequence ID" value="TraesCS3B02G299000.1.cds1"/>
    <property type="gene ID" value="TraesCS3B02G299000"/>
</dbReference>
<name>A0A3B6FNL8_WHEAT</name>
<sequence>MASSGSMRRPPCADCEHMSNKWGEAKFDKMKEKDMKTPPCWCGYVCKVKVSTDRKKSWTEGRRFCVCPNYAHDRVLPTNAYDVPPVWSKSNLNFGSTSSHNAKKKNVFHMQSPPPLCKYFTWIGQDVTEDVQKDQYRDFLRRQRLFEEAYQRAEDAKRRQKEKMERKKCKE</sequence>
<dbReference type="Proteomes" id="UP000019116">
    <property type="component" value="Chromosome 3B"/>
</dbReference>
<reference evidence="2" key="1">
    <citation type="submission" date="2018-08" db="EMBL/GenBank/DDBJ databases">
        <authorList>
            <person name="Rossello M."/>
        </authorList>
    </citation>
    <scope>NUCLEOTIDE SEQUENCE [LARGE SCALE GENOMIC DNA]</scope>
    <source>
        <strain evidence="2">cv. Chinese Spring</strain>
    </source>
</reference>
<dbReference type="PANTHER" id="PTHR48133">
    <property type="entry name" value="GRF-TYPE DOMAIN-CONTAINING PROTEIN"/>
    <property type="match status" value="1"/>
</dbReference>
<accession>A0A3B6FNL8</accession>
<proteinExistence type="predicted"/>
<keyword evidence="3" id="KW-1185">Reference proteome</keyword>
<dbReference type="Gramene" id="TraesCS3B03G0770600.1">
    <property type="protein sequence ID" value="TraesCS3B03G0770600.1.CDS1"/>
    <property type="gene ID" value="TraesCS3B03G0770600"/>
</dbReference>
<organism evidence="2">
    <name type="scientific">Triticum aestivum</name>
    <name type="common">Wheat</name>
    <dbReference type="NCBI Taxonomy" id="4565"/>
    <lineage>
        <taxon>Eukaryota</taxon>
        <taxon>Viridiplantae</taxon>
        <taxon>Streptophyta</taxon>
        <taxon>Embryophyta</taxon>
        <taxon>Tracheophyta</taxon>
        <taxon>Spermatophyta</taxon>
        <taxon>Magnoliopsida</taxon>
        <taxon>Liliopsida</taxon>
        <taxon>Poales</taxon>
        <taxon>Poaceae</taxon>
        <taxon>BOP clade</taxon>
        <taxon>Pooideae</taxon>
        <taxon>Triticodae</taxon>
        <taxon>Triticeae</taxon>
        <taxon>Triticinae</taxon>
        <taxon>Triticum</taxon>
    </lineage>
</organism>
<dbReference type="Gramene" id="TraesCS3B02G299000.1">
    <property type="protein sequence ID" value="TraesCS3B02G299000.1.cds1"/>
    <property type="gene ID" value="TraesCS3B02G299000"/>
</dbReference>
<feature type="region of interest" description="Disordered" evidence="1">
    <location>
        <begin position="152"/>
        <end position="171"/>
    </location>
</feature>
<dbReference type="SMR" id="A0A3B6FNL8"/>
<protein>
    <submittedName>
        <fullName evidence="2">Uncharacterized protein</fullName>
    </submittedName>
</protein>
<evidence type="ECO:0000256" key="1">
    <source>
        <dbReference type="SAM" id="MobiDB-lite"/>
    </source>
</evidence>
<evidence type="ECO:0000313" key="2">
    <source>
        <dbReference type="EnsemblPlants" id="TraesCS3B02G299000.1.cds1"/>
    </source>
</evidence>
<dbReference type="Gramene" id="TraesROB_scaffold_015849_01G000200.1">
    <property type="protein sequence ID" value="TraesROB_scaffold_015849_01G000200.1"/>
    <property type="gene ID" value="TraesROB_scaffold_015849_01G000200"/>
</dbReference>
<evidence type="ECO:0000313" key="3">
    <source>
        <dbReference type="Proteomes" id="UP000019116"/>
    </source>
</evidence>
<reference evidence="2" key="2">
    <citation type="submission" date="2018-10" db="UniProtKB">
        <authorList>
            <consortium name="EnsemblPlants"/>
        </authorList>
    </citation>
    <scope>IDENTIFICATION</scope>
</reference>